<comment type="similarity">
    <text evidence="2">Belongs to the WD repeat TAF5 family.</text>
</comment>
<dbReference type="InterPro" id="IPR015943">
    <property type="entry name" value="WD40/YVTN_repeat-like_dom_sf"/>
</dbReference>
<dbReference type="FunFam" id="1.25.40.500:FF:000004">
    <property type="entry name" value="Transcription initiation factor TFIID subunit"/>
    <property type="match status" value="1"/>
</dbReference>
<keyword evidence="3 9" id="KW-0853">WD repeat</keyword>
<dbReference type="GO" id="GO:0005669">
    <property type="term" value="C:transcription factor TFIID complex"/>
    <property type="evidence" value="ECO:0007669"/>
    <property type="project" value="UniProtKB-ARBA"/>
</dbReference>
<evidence type="ECO:0000256" key="5">
    <source>
        <dbReference type="ARBA" id="ARBA00023015"/>
    </source>
</evidence>
<dbReference type="GO" id="GO:0006367">
    <property type="term" value="P:transcription initiation at RNA polymerase II promoter"/>
    <property type="evidence" value="ECO:0007669"/>
    <property type="project" value="TreeGrafter"/>
</dbReference>
<evidence type="ECO:0000256" key="8">
    <source>
        <dbReference type="ARBA" id="ARBA00044130"/>
    </source>
</evidence>
<sequence>MNLDVANVNGGNGNDNSQHSQDKRELLCLLKLLKKYQLKGTEELLCREANVNSADLSKIDDDDVKTVLNAALSFTEENLNRQAASAASAAAAQSNESKAATETNAAEALAKFIGDDAFDAQQYEQAYEELRTFVEESLDIYKHELSMVLYPILVQIYFKILASGQVEKARGFIEKYKSDLDGYYIEGLFNLLLISKPEELLDNDLVNAMETDKFVIRMSRDAHSLFKRHIQDRRQEVVADIVSKYLHFDTYEGMARNKLQCVATAGSHTGDAKRQDNKIRVYYGLLKEVDFQTLTTPAPAPEEEDDDPDAPDRPKKKKPKKDPLLSKKSKSDPNAPAIDRIPLPELKDADKLLKLKALREASKRLPLNKDQLPSAVFYTILNSMQGVTCAEISDDSTMLACGFADSMVRIWSLTPAKLRALKDAEALRELDKESSDINARMLDERSGEMTRSFLGHTGPVYRCAFAPEMNLLLSCSEDSTIRLWSLLTWSCVVTYRGHVYPVWDVRFAPHGYYFVSCSYDKTARLWATDSNQSLRVFVGHLSGVDCVQFHPNSNYVATGSSDRTVRLWDVLTGQSVRLMTGHKGTVSSLAFSTCGRYLASGSVDHNIIIWDLSNGSLVTTLLRHTSTVTTITFSRDGTLLAAGGLDNNLTLWDFHKLTDDYLSNQITVSHHQDENDEDVYLLRTFPSKNSPFLTLHFTRRNLLMCVGLFKS</sequence>
<dbReference type="GO" id="GO:0016251">
    <property type="term" value="F:RNA polymerase II general transcription initiation factor activity"/>
    <property type="evidence" value="ECO:0007669"/>
    <property type="project" value="TreeGrafter"/>
</dbReference>
<feature type="region of interest" description="Disordered" evidence="10">
    <location>
        <begin position="1"/>
        <end position="20"/>
    </location>
</feature>
<evidence type="ECO:0000256" key="1">
    <source>
        <dbReference type="ARBA" id="ARBA00004123"/>
    </source>
</evidence>
<dbReference type="PANTHER" id="PTHR19879">
    <property type="entry name" value="TRANSCRIPTION INITIATION FACTOR TFIID"/>
    <property type="match status" value="1"/>
</dbReference>
<evidence type="ECO:0000256" key="10">
    <source>
        <dbReference type="SAM" id="MobiDB-lite"/>
    </source>
</evidence>
<keyword evidence="4" id="KW-0677">Repeat</keyword>
<comment type="subcellular location">
    <subcellularLocation>
        <location evidence="1">Nucleus</location>
    </subcellularLocation>
</comment>
<feature type="domain" description="TFIID subunit TAF5 NTD2" evidence="11">
    <location>
        <begin position="119"/>
        <end position="246"/>
    </location>
</feature>
<dbReference type="InterPro" id="IPR020472">
    <property type="entry name" value="WD40_PAC1"/>
</dbReference>
<proteinExistence type="inferred from homology"/>
<evidence type="ECO:0000256" key="9">
    <source>
        <dbReference type="PROSITE-ProRule" id="PRU00221"/>
    </source>
</evidence>
<feature type="compositionally biased region" description="Basic and acidic residues" evidence="10">
    <location>
        <begin position="321"/>
        <end position="331"/>
    </location>
</feature>
<dbReference type="InterPro" id="IPR007582">
    <property type="entry name" value="TFIID_NTD2"/>
</dbReference>
<protein>
    <recommendedName>
        <fullName evidence="8">Transcription initiation factor TFIID subunit 5</fullName>
    </recommendedName>
</protein>
<comment type="caution">
    <text evidence="12">The sequence shown here is derived from an EMBL/GenBank/DDBJ whole genome shotgun (WGS) entry which is preliminary data.</text>
</comment>
<dbReference type="Proteomes" id="UP000295192">
    <property type="component" value="Unassembled WGS sequence"/>
</dbReference>
<dbReference type="AlphaFoldDB" id="A0A484ARP8"/>
<reference evidence="12 13" key="1">
    <citation type="journal article" date="2019" name="J. Hered.">
        <title>An Improved Genome Assembly for Drosophila navojoa, the Basal Species in the mojavensis Cluster.</title>
        <authorList>
            <person name="Vanderlinde T."/>
            <person name="Dupim E.G."/>
            <person name="Nazario-Yepiz N.O."/>
            <person name="Carvalho A.B."/>
        </authorList>
    </citation>
    <scope>NUCLEOTIDE SEQUENCE [LARGE SCALE GENOMIC DNA]</scope>
    <source>
        <strain evidence="12">Navoj_Jal97</strain>
        <tissue evidence="12">Whole organism</tissue>
    </source>
</reference>
<dbReference type="Pfam" id="PF00400">
    <property type="entry name" value="WD40"/>
    <property type="match status" value="6"/>
</dbReference>
<name>A0A484ARP8_DRONA</name>
<dbReference type="SMART" id="SM00320">
    <property type="entry name" value="WD40"/>
    <property type="match status" value="6"/>
</dbReference>
<organism evidence="12 13">
    <name type="scientific">Drosophila navojoa</name>
    <name type="common">Fruit fly</name>
    <dbReference type="NCBI Taxonomy" id="7232"/>
    <lineage>
        <taxon>Eukaryota</taxon>
        <taxon>Metazoa</taxon>
        <taxon>Ecdysozoa</taxon>
        <taxon>Arthropoda</taxon>
        <taxon>Hexapoda</taxon>
        <taxon>Insecta</taxon>
        <taxon>Pterygota</taxon>
        <taxon>Neoptera</taxon>
        <taxon>Endopterygota</taxon>
        <taxon>Diptera</taxon>
        <taxon>Brachycera</taxon>
        <taxon>Muscomorpha</taxon>
        <taxon>Ephydroidea</taxon>
        <taxon>Drosophilidae</taxon>
        <taxon>Drosophila</taxon>
    </lineage>
</organism>
<keyword evidence="13" id="KW-1185">Reference proteome</keyword>
<keyword evidence="5" id="KW-0805">Transcription regulation</keyword>
<dbReference type="PROSITE" id="PS00678">
    <property type="entry name" value="WD_REPEATS_1"/>
    <property type="match status" value="2"/>
</dbReference>
<feature type="region of interest" description="Disordered" evidence="10">
    <location>
        <begin position="294"/>
        <end position="342"/>
    </location>
</feature>
<dbReference type="EMBL" id="LSRL02001429">
    <property type="protein sequence ID" value="TDG39048.1"/>
    <property type="molecule type" value="Genomic_DNA"/>
</dbReference>
<dbReference type="PANTHER" id="PTHR19879:SF1">
    <property type="entry name" value="CANNONBALL-RELATED"/>
    <property type="match status" value="1"/>
</dbReference>
<evidence type="ECO:0000256" key="3">
    <source>
        <dbReference type="ARBA" id="ARBA00022574"/>
    </source>
</evidence>
<evidence type="ECO:0000256" key="6">
    <source>
        <dbReference type="ARBA" id="ARBA00023163"/>
    </source>
</evidence>
<evidence type="ECO:0000259" key="11">
    <source>
        <dbReference type="Pfam" id="PF04494"/>
    </source>
</evidence>
<feature type="repeat" description="WD" evidence="9">
    <location>
        <begin position="495"/>
        <end position="536"/>
    </location>
</feature>
<dbReference type="FunFam" id="2.130.10.10:FF:000243">
    <property type="entry name" value="Transcription initiation factor TFIID subunit 5"/>
    <property type="match status" value="1"/>
</dbReference>
<dbReference type="Pfam" id="PF04494">
    <property type="entry name" value="TFIID_NTD2"/>
    <property type="match status" value="1"/>
</dbReference>
<dbReference type="Gene3D" id="1.25.40.500">
    <property type="entry name" value="TFIID subunit TAF5, NTD2 domain"/>
    <property type="match status" value="1"/>
</dbReference>
<dbReference type="STRING" id="7232.A0A484ARP8"/>
<feature type="repeat" description="WD" evidence="9">
    <location>
        <begin position="380"/>
        <end position="421"/>
    </location>
</feature>
<evidence type="ECO:0000256" key="2">
    <source>
        <dbReference type="ARBA" id="ARBA00009435"/>
    </source>
</evidence>
<feature type="repeat" description="WD" evidence="9">
    <location>
        <begin position="621"/>
        <end position="653"/>
    </location>
</feature>
<evidence type="ECO:0000256" key="4">
    <source>
        <dbReference type="ARBA" id="ARBA00022737"/>
    </source>
</evidence>
<dbReference type="SUPFAM" id="SSF160897">
    <property type="entry name" value="Taf5 N-terminal domain-like"/>
    <property type="match status" value="1"/>
</dbReference>
<dbReference type="InterPro" id="IPR001680">
    <property type="entry name" value="WD40_rpt"/>
</dbReference>
<accession>A0A484ARP8</accession>
<feature type="repeat" description="WD" evidence="9">
    <location>
        <begin position="579"/>
        <end position="620"/>
    </location>
</feature>
<dbReference type="Gene3D" id="2.130.10.10">
    <property type="entry name" value="YVTN repeat-like/Quinoprotein amine dehydrogenase"/>
    <property type="match status" value="2"/>
</dbReference>
<dbReference type="CDD" id="cd00200">
    <property type="entry name" value="WD40"/>
    <property type="match status" value="1"/>
</dbReference>
<feature type="repeat" description="WD" evidence="9">
    <location>
        <begin position="537"/>
        <end position="578"/>
    </location>
</feature>
<dbReference type="PRINTS" id="PR00320">
    <property type="entry name" value="GPROTEINBRPT"/>
</dbReference>
<dbReference type="OMA" id="DAQHYEQ"/>
<dbReference type="OrthoDB" id="10266330at2759"/>
<evidence type="ECO:0000313" key="13">
    <source>
        <dbReference type="Proteomes" id="UP000295192"/>
    </source>
</evidence>
<dbReference type="InterPro" id="IPR036322">
    <property type="entry name" value="WD40_repeat_dom_sf"/>
</dbReference>
<dbReference type="InterPro" id="IPR037264">
    <property type="entry name" value="TFIID_NTD2_sf"/>
</dbReference>
<evidence type="ECO:0000256" key="7">
    <source>
        <dbReference type="ARBA" id="ARBA00023242"/>
    </source>
</evidence>
<dbReference type="CDD" id="cd08044">
    <property type="entry name" value="TAF5_NTD2"/>
    <property type="match status" value="1"/>
</dbReference>
<keyword evidence="6" id="KW-0804">Transcription</keyword>
<dbReference type="PROSITE" id="PS50294">
    <property type="entry name" value="WD_REPEATS_REGION"/>
    <property type="match status" value="5"/>
</dbReference>
<gene>
    <name evidence="12" type="ORF">AWZ03_014530</name>
</gene>
<keyword evidence="7" id="KW-0539">Nucleus</keyword>
<evidence type="ECO:0000313" key="12">
    <source>
        <dbReference type="EMBL" id="TDG39048.1"/>
    </source>
</evidence>
<dbReference type="SUPFAM" id="SSF50978">
    <property type="entry name" value="WD40 repeat-like"/>
    <property type="match status" value="1"/>
</dbReference>
<dbReference type="PROSITE" id="PS50082">
    <property type="entry name" value="WD_REPEATS_2"/>
    <property type="match status" value="6"/>
</dbReference>
<feature type="repeat" description="WD" evidence="9">
    <location>
        <begin position="453"/>
        <end position="494"/>
    </location>
</feature>
<dbReference type="InterPro" id="IPR019775">
    <property type="entry name" value="WD40_repeat_CS"/>
</dbReference>